<dbReference type="RefSeq" id="XP_040665940.1">
    <property type="nucleotide sequence ID" value="XM_040815026.1"/>
</dbReference>
<proteinExistence type="predicted"/>
<dbReference type="VEuPathDB" id="FungiDB:ASPVEDRAFT_551287"/>
<dbReference type="EMBL" id="KV878127">
    <property type="protein sequence ID" value="OJJ00178.1"/>
    <property type="molecule type" value="Genomic_DNA"/>
</dbReference>
<reference evidence="2" key="1">
    <citation type="journal article" date="2017" name="Genome Biol.">
        <title>Comparative genomics reveals high biological diversity and specific adaptations in the industrially and medically important fungal genus Aspergillus.</title>
        <authorList>
            <person name="de Vries R.P."/>
            <person name="Riley R."/>
            <person name="Wiebenga A."/>
            <person name="Aguilar-Osorio G."/>
            <person name="Amillis S."/>
            <person name="Uchima C.A."/>
            <person name="Anderluh G."/>
            <person name="Asadollahi M."/>
            <person name="Askin M."/>
            <person name="Barry K."/>
            <person name="Battaglia E."/>
            <person name="Bayram O."/>
            <person name="Benocci T."/>
            <person name="Braus-Stromeyer S.A."/>
            <person name="Caldana C."/>
            <person name="Canovas D."/>
            <person name="Cerqueira G.C."/>
            <person name="Chen F."/>
            <person name="Chen W."/>
            <person name="Choi C."/>
            <person name="Clum A."/>
            <person name="Dos Santos R.A."/>
            <person name="Damasio A.R."/>
            <person name="Diallinas G."/>
            <person name="Emri T."/>
            <person name="Fekete E."/>
            <person name="Flipphi M."/>
            <person name="Freyberg S."/>
            <person name="Gallo A."/>
            <person name="Gournas C."/>
            <person name="Habgood R."/>
            <person name="Hainaut M."/>
            <person name="Harispe M.L."/>
            <person name="Henrissat B."/>
            <person name="Hilden K.S."/>
            <person name="Hope R."/>
            <person name="Hossain A."/>
            <person name="Karabika E."/>
            <person name="Karaffa L."/>
            <person name="Karanyi Z."/>
            <person name="Krasevec N."/>
            <person name="Kuo A."/>
            <person name="Kusch H."/>
            <person name="LaButti K."/>
            <person name="Lagendijk E.L."/>
            <person name="Lapidus A."/>
            <person name="Levasseur A."/>
            <person name="Lindquist E."/>
            <person name="Lipzen A."/>
            <person name="Logrieco A.F."/>
            <person name="MacCabe A."/>
            <person name="Maekelae M.R."/>
            <person name="Malavazi I."/>
            <person name="Melin P."/>
            <person name="Meyer V."/>
            <person name="Mielnichuk N."/>
            <person name="Miskei M."/>
            <person name="Molnar A.P."/>
            <person name="Mule G."/>
            <person name="Ngan C.Y."/>
            <person name="Orejas M."/>
            <person name="Orosz E."/>
            <person name="Ouedraogo J.P."/>
            <person name="Overkamp K.M."/>
            <person name="Park H.-S."/>
            <person name="Perrone G."/>
            <person name="Piumi F."/>
            <person name="Punt P.J."/>
            <person name="Ram A.F."/>
            <person name="Ramon A."/>
            <person name="Rauscher S."/>
            <person name="Record E."/>
            <person name="Riano-Pachon D.M."/>
            <person name="Robert V."/>
            <person name="Roehrig J."/>
            <person name="Ruller R."/>
            <person name="Salamov A."/>
            <person name="Salih N.S."/>
            <person name="Samson R.A."/>
            <person name="Sandor E."/>
            <person name="Sanguinetti M."/>
            <person name="Schuetze T."/>
            <person name="Sepcic K."/>
            <person name="Shelest E."/>
            <person name="Sherlock G."/>
            <person name="Sophianopoulou V."/>
            <person name="Squina F.M."/>
            <person name="Sun H."/>
            <person name="Susca A."/>
            <person name="Todd R.B."/>
            <person name="Tsang A."/>
            <person name="Unkles S.E."/>
            <person name="van de Wiele N."/>
            <person name="van Rossen-Uffink D."/>
            <person name="Oliveira J.V."/>
            <person name="Vesth T.C."/>
            <person name="Visser J."/>
            <person name="Yu J.-H."/>
            <person name="Zhou M."/>
            <person name="Andersen M.R."/>
            <person name="Archer D.B."/>
            <person name="Baker S.E."/>
            <person name="Benoit I."/>
            <person name="Brakhage A.A."/>
            <person name="Braus G.H."/>
            <person name="Fischer R."/>
            <person name="Frisvad J.C."/>
            <person name="Goldman G.H."/>
            <person name="Houbraken J."/>
            <person name="Oakley B."/>
            <person name="Pocsi I."/>
            <person name="Scazzocchio C."/>
            <person name="Seiboth B."/>
            <person name="vanKuyk P.A."/>
            <person name="Wortman J."/>
            <person name="Dyer P.S."/>
            <person name="Grigoriev I.V."/>
        </authorList>
    </citation>
    <scope>NUCLEOTIDE SEQUENCE [LARGE SCALE GENOMIC DNA]</scope>
    <source>
        <strain evidence="2">CBS 583.65</strain>
    </source>
</reference>
<dbReference type="Proteomes" id="UP000184073">
    <property type="component" value="Unassembled WGS sequence"/>
</dbReference>
<dbReference type="GeneID" id="63730537"/>
<accession>A0A1L9PF77</accession>
<organism evidence="1 2">
    <name type="scientific">Aspergillus versicolor CBS 583.65</name>
    <dbReference type="NCBI Taxonomy" id="1036611"/>
    <lineage>
        <taxon>Eukaryota</taxon>
        <taxon>Fungi</taxon>
        <taxon>Dikarya</taxon>
        <taxon>Ascomycota</taxon>
        <taxon>Pezizomycotina</taxon>
        <taxon>Eurotiomycetes</taxon>
        <taxon>Eurotiomycetidae</taxon>
        <taxon>Eurotiales</taxon>
        <taxon>Aspergillaceae</taxon>
        <taxon>Aspergillus</taxon>
        <taxon>Aspergillus subgen. Nidulantes</taxon>
    </lineage>
</organism>
<gene>
    <name evidence="1" type="ORF">ASPVEDRAFT_551287</name>
</gene>
<name>A0A1L9PF77_ASPVE</name>
<evidence type="ECO:0000313" key="2">
    <source>
        <dbReference type="Proteomes" id="UP000184073"/>
    </source>
</evidence>
<keyword evidence="2" id="KW-1185">Reference proteome</keyword>
<sequence length="132" mass="14934">MDCLTAQIQPLANEVPGGGSLSRCLFWSFDFVFHPGASQIQTSVEDPEHESELREILVPTSTLLLTTRPPNTEILFARKRMTPPQDKERKYRILRVTRHMHCTPVYSNPRIPGSESGNSVLRVLKALTYLLS</sequence>
<evidence type="ECO:0000313" key="1">
    <source>
        <dbReference type="EMBL" id="OJJ00178.1"/>
    </source>
</evidence>
<dbReference type="AlphaFoldDB" id="A0A1L9PF77"/>
<protein>
    <submittedName>
        <fullName evidence="1">Uncharacterized protein</fullName>
    </submittedName>
</protein>